<dbReference type="PANTHER" id="PTHR11474">
    <property type="entry name" value="TYROSINASE FAMILY MEMBER"/>
    <property type="match status" value="1"/>
</dbReference>
<dbReference type="PROSITE" id="PS00498">
    <property type="entry name" value="TYROSINASE_2"/>
    <property type="match status" value="1"/>
</dbReference>
<evidence type="ECO:0000313" key="7">
    <source>
        <dbReference type="Proteomes" id="UP001465976"/>
    </source>
</evidence>
<dbReference type="SUPFAM" id="SSF48056">
    <property type="entry name" value="Di-copper centre-containing domain"/>
    <property type="match status" value="1"/>
</dbReference>
<evidence type="ECO:0000259" key="5">
    <source>
        <dbReference type="PROSITE" id="PS00498"/>
    </source>
</evidence>
<evidence type="ECO:0000256" key="3">
    <source>
        <dbReference type="SAM" id="SignalP"/>
    </source>
</evidence>
<keyword evidence="2" id="KW-0186">Copper</keyword>
<dbReference type="PRINTS" id="PR00092">
    <property type="entry name" value="TYROSINASE"/>
</dbReference>
<dbReference type="Pfam" id="PF00264">
    <property type="entry name" value="Tyrosinase"/>
    <property type="match status" value="1"/>
</dbReference>
<reference evidence="6 7" key="1">
    <citation type="submission" date="2024-02" db="EMBL/GenBank/DDBJ databases">
        <title>A draft genome for the cacao thread blight pathogen Marasmius crinis-equi.</title>
        <authorList>
            <person name="Cohen S.P."/>
            <person name="Baruah I.K."/>
            <person name="Amoako-Attah I."/>
            <person name="Bukari Y."/>
            <person name="Meinhardt L.W."/>
            <person name="Bailey B.A."/>
        </authorList>
    </citation>
    <scope>NUCLEOTIDE SEQUENCE [LARGE SCALE GENOMIC DNA]</scope>
    <source>
        <strain evidence="6 7">GH-76</strain>
    </source>
</reference>
<evidence type="ECO:0000256" key="2">
    <source>
        <dbReference type="ARBA" id="ARBA00023008"/>
    </source>
</evidence>
<keyword evidence="1" id="KW-0479">Metal-binding</keyword>
<gene>
    <name evidence="6" type="ORF">V5O48_009315</name>
</gene>
<dbReference type="InterPro" id="IPR050316">
    <property type="entry name" value="Tyrosinase/Hemocyanin"/>
</dbReference>
<dbReference type="Gene3D" id="1.10.1280.10">
    <property type="entry name" value="Di-copper center containing domain from catechol oxidase"/>
    <property type="match status" value="1"/>
</dbReference>
<keyword evidence="7" id="KW-1185">Reference proteome</keyword>
<feature type="chain" id="PRO_5046145426" description="Tyrosinase copper-binding domain-containing protein" evidence="3">
    <location>
        <begin position="21"/>
        <end position="347"/>
    </location>
</feature>
<feature type="domain" description="Tyrosinase copper-binding" evidence="4">
    <location>
        <begin position="91"/>
        <end position="108"/>
    </location>
</feature>
<dbReference type="Proteomes" id="UP001465976">
    <property type="component" value="Unassembled WGS sequence"/>
</dbReference>
<dbReference type="EMBL" id="JBAHYK010000602">
    <property type="protein sequence ID" value="KAL0572641.1"/>
    <property type="molecule type" value="Genomic_DNA"/>
</dbReference>
<accession>A0ABR3FC20</accession>
<keyword evidence="3" id="KW-0732">Signal</keyword>
<evidence type="ECO:0000313" key="6">
    <source>
        <dbReference type="EMBL" id="KAL0572641.1"/>
    </source>
</evidence>
<organism evidence="6 7">
    <name type="scientific">Marasmius crinis-equi</name>
    <dbReference type="NCBI Taxonomy" id="585013"/>
    <lineage>
        <taxon>Eukaryota</taxon>
        <taxon>Fungi</taxon>
        <taxon>Dikarya</taxon>
        <taxon>Basidiomycota</taxon>
        <taxon>Agaricomycotina</taxon>
        <taxon>Agaricomycetes</taxon>
        <taxon>Agaricomycetidae</taxon>
        <taxon>Agaricales</taxon>
        <taxon>Marasmiineae</taxon>
        <taxon>Marasmiaceae</taxon>
        <taxon>Marasmius</taxon>
    </lineage>
</organism>
<dbReference type="PANTHER" id="PTHR11474:SF126">
    <property type="entry name" value="TYROSINASE-LIKE PROTEIN TYR-1-RELATED"/>
    <property type="match status" value="1"/>
</dbReference>
<evidence type="ECO:0000259" key="4">
    <source>
        <dbReference type="PROSITE" id="PS00497"/>
    </source>
</evidence>
<protein>
    <recommendedName>
        <fullName evidence="4 5">Tyrosinase copper-binding domain-containing protein</fullName>
    </recommendedName>
</protein>
<evidence type="ECO:0000256" key="1">
    <source>
        <dbReference type="ARBA" id="ARBA00022723"/>
    </source>
</evidence>
<dbReference type="InterPro" id="IPR008922">
    <property type="entry name" value="Di-copper_centre_dom_sf"/>
</dbReference>
<sequence>MSLKAFFSVCFAVLIAIGGAIPLNSTRLSPCSSPLRERQEWRALNETQRLEYIDAIRCLQTLPSTGLVKKEAKTRYDDFMATHIILSDEIHLVGQFLPWHRFFMRLFEKALQDECGYRGMNPYWNWTLDITEGMDSFVASPVFDPVYGFGGNGKDIPGYQGQFGNFSEVPGWSPNTTTGGGCIQDGPFASYNLSLGPGPILNIDRCIERAFTSSFLFTFTKEQIANATVLPTFELFRIELEGTPVTPTAKPHDGMHYTLGGDMTNSYSSPGDPLFYLHHPTIDKIWWEWQMADPENRLYEVTGRTTFDPPYQNVTLDFPLKSVGLAPLVDLASVMDIRNEFLCYSYV</sequence>
<comment type="caution">
    <text evidence="6">The sequence shown here is derived from an EMBL/GenBank/DDBJ whole genome shotgun (WGS) entry which is preliminary data.</text>
</comment>
<name>A0ABR3FC20_9AGAR</name>
<dbReference type="PROSITE" id="PS00497">
    <property type="entry name" value="TYROSINASE_1"/>
    <property type="match status" value="1"/>
</dbReference>
<feature type="signal peptide" evidence="3">
    <location>
        <begin position="1"/>
        <end position="20"/>
    </location>
</feature>
<dbReference type="InterPro" id="IPR002227">
    <property type="entry name" value="Tyrosinase_Cu-bd"/>
</dbReference>
<proteinExistence type="predicted"/>
<feature type="domain" description="Tyrosinase copper-binding" evidence="5">
    <location>
        <begin position="272"/>
        <end position="283"/>
    </location>
</feature>